<evidence type="ECO:0000256" key="1">
    <source>
        <dbReference type="ARBA" id="ARBA00004604"/>
    </source>
</evidence>
<dbReference type="OrthoDB" id="10263597at2759"/>
<feature type="compositionally biased region" description="Basic and acidic residues" evidence="7">
    <location>
        <begin position="172"/>
        <end position="192"/>
    </location>
</feature>
<dbReference type="Pfam" id="PF03914">
    <property type="entry name" value="CBF"/>
    <property type="match status" value="1"/>
</dbReference>
<feature type="compositionally biased region" description="Acidic residues" evidence="7">
    <location>
        <begin position="56"/>
        <end position="69"/>
    </location>
</feature>
<feature type="domain" description="CCAAT-binding factor" evidence="8">
    <location>
        <begin position="641"/>
        <end position="815"/>
    </location>
</feature>
<keyword evidence="5" id="KW-0690">Ribosome biogenesis</keyword>
<evidence type="ECO:0000256" key="2">
    <source>
        <dbReference type="ARBA" id="ARBA00007797"/>
    </source>
</evidence>
<evidence type="ECO:0000256" key="7">
    <source>
        <dbReference type="SAM" id="MobiDB-lite"/>
    </source>
</evidence>
<feature type="coiled-coil region" evidence="6">
    <location>
        <begin position="527"/>
        <end position="554"/>
    </location>
</feature>
<dbReference type="PIRSF" id="PIRSF028977">
    <property type="entry name" value="Nucleolar_complex_p3"/>
    <property type="match status" value="1"/>
</dbReference>
<feature type="compositionally biased region" description="Acidic residues" evidence="7">
    <location>
        <begin position="126"/>
        <end position="142"/>
    </location>
</feature>
<comment type="similarity">
    <text evidence="2 5">Belongs to the CBF/MAK21 family.</text>
</comment>
<comment type="subcellular location">
    <subcellularLocation>
        <location evidence="1 5">Nucleus</location>
        <location evidence="1 5">Nucleolus</location>
    </subcellularLocation>
</comment>
<comment type="function">
    <text evidence="5">Required for synthesis of 60S ribosomal subunits and the transport of pre-ribosomes from the nucleoplasm to the cytoplasm.</text>
</comment>
<dbReference type="GO" id="GO:0006270">
    <property type="term" value="P:DNA replication initiation"/>
    <property type="evidence" value="ECO:0007669"/>
    <property type="project" value="TreeGrafter"/>
</dbReference>
<evidence type="ECO:0000256" key="4">
    <source>
        <dbReference type="ARBA" id="ARBA00023242"/>
    </source>
</evidence>
<dbReference type="Proteomes" id="UP000008064">
    <property type="component" value="Unassembled WGS sequence"/>
</dbReference>
<dbReference type="EMBL" id="GL945447">
    <property type="protein sequence ID" value="EGO18600.1"/>
    <property type="molecule type" value="Genomic_DNA"/>
</dbReference>
<dbReference type="GO" id="GO:0003682">
    <property type="term" value="F:chromatin binding"/>
    <property type="evidence" value="ECO:0007669"/>
    <property type="project" value="TreeGrafter"/>
</dbReference>
<evidence type="ECO:0000259" key="8">
    <source>
        <dbReference type="Pfam" id="PF03914"/>
    </source>
</evidence>
<dbReference type="PANTHER" id="PTHR14428">
    <property type="entry name" value="NUCLEOLAR COMPLEX PROTEIN 3"/>
    <property type="match status" value="1"/>
</dbReference>
<gene>
    <name evidence="10" type="ORF">SERLADRAFT_358838</name>
</gene>
<protein>
    <recommendedName>
        <fullName evidence="5">Nucleolar complex-associated protein 3</fullName>
    </recommendedName>
</protein>
<feature type="compositionally biased region" description="Basic and acidic residues" evidence="7">
    <location>
        <begin position="232"/>
        <end position="241"/>
    </location>
</feature>
<evidence type="ECO:0000259" key="9">
    <source>
        <dbReference type="Pfam" id="PF07540"/>
    </source>
</evidence>
<keyword evidence="3 6" id="KW-0175">Coiled coil</keyword>
<dbReference type="InterPro" id="IPR005612">
    <property type="entry name" value="CCAAT-binding_factor"/>
</dbReference>
<dbReference type="InterPro" id="IPR011501">
    <property type="entry name" value="Noc3_N"/>
</dbReference>
<feature type="region of interest" description="Disordered" evidence="7">
    <location>
        <begin position="495"/>
        <end position="527"/>
    </location>
</feature>
<feature type="domain" description="Nucleolar complex-associated protein 3 N-terminal" evidence="9">
    <location>
        <begin position="268"/>
        <end position="374"/>
    </location>
</feature>
<dbReference type="GO" id="GO:0005730">
    <property type="term" value="C:nucleolus"/>
    <property type="evidence" value="ECO:0007669"/>
    <property type="project" value="UniProtKB-SubCell"/>
</dbReference>
<dbReference type="AlphaFoldDB" id="F8PE03"/>
<dbReference type="GO" id="GO:0042254">
    <property type="term" value="P:ribosome biogenesis"/>
    <property type="evidence" value="ECO:0007669"/>
    <property type="project" value="UniProtKB-KW"/>
</dbReference>
<feature type="region of interest" description="Disordered" evidence="7">
    <location>
        <begin position="1"/>
        <end position="69"/>
    </location>
</feature>
<dbReference type="KEGG" id="sla:SERLADRAFT_358838"/>
<dbReference type="InterPro" id="IPR016903">
    <property type="entry name" value="Nucleolar_cplx-assoc_3"/>
</dbReference>
<organism>
    <name type="scientific">Serpula lacrymans var. lacrymans (strain S7.9)</name>
    <name type="common">Dry rot fungus</name>
    <dbReference type="NCBI Taxonomy" id="578457"/>
    <lineage>
        <taxon>Eukaryota</taxon>
        <taxon>Fungi</taxon>
        <taxon>Dikarya</taxon>
        <taxon>Basidiomycota</taxon>
        <taxon>Agaricomycotina</taxon>
        <taxon>Agaricomycetes</taxon>
        <taxon>Agaricomycetidae</taxon>
        <taxon>Boletales</taxon>
        <taxon>Coniophorineae</taxon>
        <taxon>Serpulaceae</taxon>
        <taxon>Serpula</taxon>
    </lineage>
</organism>
<sequence length="824" mass="92632">MGFKGVKRSAPATEGSSKKRKVQPGKQANSQKKSQAKAKGKEKASDKPIIPIPGADIDDENHSDDALLSEEDVDILGEYGNAVAFLDKLDRTGISRSKKETVRLHQLNKPVRKAPVHDDLPSIDSHDEDEDSWSSDVGEEDDSLHVDSESEASDADQSDLPVNDMDSDTEMPYEKVPRKRRLSWDSDKEHQIQKLPIKLGDGRIQRQGQKDVPVRSNPEDESDEESVTSEKSPLEPQRDDVATGARFGRPAVVDVVSNQSRKARVQGAKEQIASICQEIISEPENSVSFLLGLLRRLHTFSLEKITTPTHPEPVINDVIIRKLAILSQLAVFKDIIPGYRIRALTDKEKAEKVSQMVSRTRDYEQGLVFVYQNYLRSLEAELKVKSELADVALQCICTLATEVTHFNFRSNLITCIVARLSKRSWDPSSDLCMSTLVTIFREDLTGVPSLEVVQLLNRMVKERRFNIHPEVLTCLLHLRLKTELAVRSSDSKANKEEKNYKTYSKGRAAARRAKGKPTDQPHLSKKAQKALKEKKEIQREFRDAEAEVDKEERAKTHTETLKLVFVLYFRVLKNPRPTPLLPAALRGISKFAHLVNIDFFKDLMQVLKGLITRESTDDEDDDDGPLHRDINNDTRDIHHRLLCIVTAFELLSGQGEALNIDLSDFVNHLYAIILPISLLPKLDLPPPSASSSDVRTTKAPSVADMLFRALVIVFSPRTSGLAAPPWRSAAFAKRLLLASLNWPPGTVLRALEFVGGLIAKDPKLEALLSTEDRTYDGIYLPEIDDPQLCHPFGTSFWELQLLQQTHYDARVREAARQLSRYTRS</sequence>
<dbReference type="HOGENOM" id="CLU_012441_0_0_1"/>
<evidence type="ECO:0000313" key="10">
    <source>
        <dbReference type="EMBL" id="EGO18600.1"/>
    </source>
</evidence>
<dbReference type="PANTHER" id="PTHR14428:SF5">
    <property type="entry name" value="NUCLEOLAR COMPLEX PROTEIN 3 HOMOLOG"/>
    <property type="match status" value="1"/>
</dbReference>
<keyword evidence="4" id="KW-0539">Nucleus</keyword>
<evidence type="ECO:0000256" key="6">
    <source>
        <dbReference type="SAM" id="Coils"/>
    </source>
</evidence>
<evidence type="ECO:0000256" key="5">
    <source>
        <dbReference type="PIRNR" id="PIRNR028977"/>
    </source>
</evidence>
<dbReference type="Pfam" id="PF07540">
    <property type="entry name" value="NOC3p"/>
    <property type="match status" value="1"/>
</dbReference>
<dbReference type="GeneID" id="18809640"/>
<accession>F8PE03</accession>
<evidence type="ECO:0000256" key="3">
    <source>
        <dbReference type="ARBA" id="ARBA00023054"/>
    </source>
</evidence>
<proteinExistence type="inferred from homology"/>
<feature type="region of interest" description="Disordered" evidence="7">
    <location>
        <begin position="95"/>
        <end position="246"/>
    </location>
</feature>
<feature type="compositionally biased region" description="Basic and acidic residues" evidence="7">
    <location>
        <begin position="200"/>
        <end position="213"/>
    </location>
</feature>
<dbReference type="RefSeq" id="XP_007324627.1">
    <property type="nucleotide sequence ID" value="XM_007324565.1"/>
</dbReference>
<name>F8PE03_SERL9</name>
<reference evidence="10" key="1">
    <citation type="submission" date="2011-04" db="EMBL/GenBank/DDBJ databases">
        <title>Evolution of plant cell wall degrading machinery underlies the functional diversity of forest fungi.</title>
        <authorList>
            <consortium name="US DOE Joint Genome Institute (JGI-PGF)"/>
            <person name="Eastwood D.C."/>
            <person name="Floudas D."/>
            <person name="Binder M."/>
            <person name="Majcherczyk A."/>
            <person name="Schneider P."/>
            <person name="Aerts A."/>
            <person name="Asiegbu F.O."/>
            <person name="Baker S.E."/>
            <person name="Barry K."/>
            <person name="Bendiksby M."/>
            <person name="Blumentritt M."/>
            <person name="Coutinho P.M."/>
            <person name="Cullen D."/>
            <person name="Cullen D."/>
            <person name="Gathman A."/>
            <person name="Goodell B."/>
            <person name="Henrissat B."/>
            <person name="Ihrmark K."/>
            <person name="Kauserud H."/>
            <person name="Kohler A."/>
            <person name="LaButti K."/>
            <person name="Lapidus A."/>
            <person name="Lavin J.L."/>
            <person name="Lee Y.-H."/>
            <person name="Lindquist E."/>
            <person name="Lilly W."/>
            <person name="Lucas S."/>
            <person name="Morin E."/>
            <person name="Murat C."/>
            <person name="Oguiza J.A."/>
            <person name="Park J."/>
            <person name="Pisabarro A.G."/>
            <person name="Riley R."/>
            <person name="Rosling A."/>
            <person name="Salamov A."/>
            <person name="Schmidt O."/>
            <person name="Schmutz J."/>
            <person name="Skrede I."/>
            <person name="Stenlid J."/>
            <person name="Wiebenga A."/>
            <person name="Xie X."/>
            <person name="Kues U."/>
            <person name="Hibbett D.S."/>
            <person name="Hoffmeister D."/>
            <person name="Hogberg N."/>
            <person name="Martin F."/>
            <person name="Grigoriev I.V."/>
            <person name="Watkinson S.C."/>
        </authorList>
    </citation>
    <scope>NUCLEOTIDE SEQUENCE</scope>
    <source>
        <strain evidence="10">S7.9</strain>
    </source>
</reference>